<gene>
    <name evidence="1" type="ORF">L1987_51105</name>
</gene>
<comment type="caution">
    <text evidence="1">The sequence shown here is derived from an EMBL/GenBank/DDBJ whole genome shotgun (WGS) entry which is preliminary data.</text>
</comment>
<protein>
    <submittedName>
        <fullName evidence="1">Uncharacterized protein</fullName>
    </submittedName>
</protein>
<proteinExistence type="predicted"/>
<name>A0ACB9EQH2_9ASTR</name>
<reference evidence="1 2" key="2">
    <citation type="journal article" date="2022" name="Mol. Ecol. Resour.">
        <title>The genomes of chicory, endive, great burdock and yacon provide insights into Asteraceae paleo-polyploidization history and plant inulin production.</title>
        <authorList>
            <person name="Fan W."/>
            <person name="Wang S."/>
            <person name="Wang H."/>
            <person name="Wang A."/>
            <person name="Jiang F."/>
            <person name="Liu H."/>
            <person name="Zhao H."/>
            <person name="Xu D."/>
            <person name="Zhang Y."/>
        </authorList>
    </citation>
    <scope>NUCLEOTIDE SEQUENCE [LARGE SCALE GENOMIC DNA]</scope>
    <source>
        <strain evidence="2">cv. Yunnan</strain>
        <tissue evidence="1">Leaves</tissue>
    </source>
</reference>
<sequence>MTNDKALTLHHSFYLTTLINPLHIHAFPAIIFKHTYNFRSPVNSPAFKRHHLHDIPLTPSLSTAGHWVYSMILKEVMGSSNSVQALIIGLLVGFSSFIQCTSTLWDTNALLLVNASQGSTKKMPENLFGVSFEEINNAGAGGLWAELVCNRGFEAGGLHTPSMIEPWSIIGDYSLVRVVTDFSSCFKRNPVALRMEVLCDSHACPAGGVGVYNPGYWGMNIEQAKTYKLVLYIRSLNSINVTVSLTNSTGGQTLATTNIIATDVSNWTKVEIALEAKATNHNSRLELKTNRKGIIWFDQVSLMPMDTYKGHGFRSDLFKMVADLKPGFIRFPGGSFAEGKSLINAYWWKDTMGPWEERPGHMNDVWAYWTDDGLGYFEFLQLAEDLDASPIWVFNSGFSQEQAVNPSNIKPLVQDALDGIEFARGDPNSTWGSLRADMGHPEPFNLNHVAIGNQDCWRGDYRANYLKFYAAIKEVYPDINVISNCDGSNTKLDHPAELYDYHLYANAKTMFSMAHKFDLTSRTGPKAFVSEYAVTWDDGHLGNLLAAIAEAGFLMGIEKNCDVVDMASNAPLFLNANTPSYKGFRPDAIVFDSYQTYGTPSYWMQQFFSMSNGATLLDSTLQTSSSNSLMASAIWFQNPVDKQNYLRVKVVNYGSNIVNLKITFEGLDPGLIDYSKSSKTVLSSTNAKDENSFQNPTKVSPVKSLLKQSKNDISVILSPNSLSSFDLLLLSQNIAEVNTKNDMSYASSI</sequence>
<organism evidence="1 2">
    <name type="scientific">Smallanthus sonchifolius</name>
    <dbReference type="NCBI Taxonomy" id="185202"/>
    <lineage>
        <taxon>Eukaryota</taxon>
        <taxon>Viridiplantae</taxon>
        <taxon>Streptophyta</taxon>
        <taxon>Embryophyta</taxon>
        <taxon>Tracheophyta</taxon>
        <taxon>Spermatophyta</taxon>
        <taxon>Magnoliopsida</taxon>
        <taxon>eudicotyledons</taxon>
        <taxon>Gunneridae</taxon>
        <taxon>Pentapetalae</taxon>
        <taxon>asterids</taxon>
        <taxon>campanulids</taxon>
        <taxon>Asterales</taxon>
        <taxon>Asteraceae</taxon>
        <taxon>Asteroideae</taxon>
        <taxon>Heliantheae alliance</taxon>
        <taxon>Millerieae</taxon>
        <taxon>Smallanthus</taxon>
    </lineage>
</organism>
<dbReference type="EMBL" id="CM042034">
    <property type="protein sequence ID" value="KAI3760706.1"/>
    <property type="molecule type" value="Genomic_DNA"/>
</dbReference>
<evidence type="ECO:0000313" key="2">
    <source>
        <dbReference type="Proteomes" id="UP001056120"/>
    </source>
</evidence>
<accession>A0ACB9EQH2</accession>
<reference evidence="2" key="1">
    <citation type="journal article" date="2022" name="Mol. Ecol. Resour.">
        <title>The genomes of chicory, endive, great burdock and yacon provide insights into Asteraceae palaeo-polyploidization history and plant inulin production.</title>
        <authorList>
            <person name="Fan W."/>
            <person name="Wang S."/>
            <person name="Wang H."/>
            <person name="Wang A."/>
            <person name="Jiang F."/>
            <person name="Liu H."/>
            <person name="Zhao H."/>
            <person name="Xu D."/>
            <person name="Zhang Y."/>
        </authorList>
    </citation>
    <scope>NUCLEOTIDE SEQUENCE [LARGE SCALE GENOMIC DNA]</scope>
    <source>
        <strain evidence="2">cv. Yunnan</strain>
    </source>
</reference>
<keyword evidence="2" id="KW-1185">Reference proteome</keyword>
<dbReference type="Proteomes" id="UP001056120">
    <property type="component" value="Linkage Group LG17"/>
</dbReference>
<evidence type="ECO:0000313" key="1">
    <source>
        <dbReference type="EMBL" id="KAI3760706.1"/>
    </source>
</evidence>